<proteinExistence type="predicted"/>
<organism evidence="1 2">
    <name type="scientific">Flagellimonas maritima</name>
    <dbReference type="NCBI Taxonomy" id="1383885"/>
    <lineage>
        <taxon>Bacteria</taxon>
        <taxon>Pseudomonadati</taxon>
        <taxon>Bacteroidota</taxon>
        <taxon>Flavobacteriia</taxon>
        <taxon>Flavobacteriales</taxon>
        <taxon>Flavobacteriaceae</taxon>
        <taxon>Flagellimonas</taxon>
    </lineage>
</organism>
<dbReference type="Proteomes" id="UP000248536">
    <property type="component" value="Chromosome"/>
</dbReference>
<evidence type="ECO:0008006" key="3">
    <source>
        <dbReference type="Google" id="ProtNLM"/>
    </source>
</evidence>
<reference evidence="1 2" key="1">
    <citation type="submission" date="2018-06" db="EMBL/GenBank/DDBJ databases">
        <title>Spongiibacterium sp. HME9304 Genome sequencing and assembly.</title>
        <authorList>
            <person name="Kang H."/>
            <person name="Kim H."/>
            <person name="Joh K."/>
        </authorList>
    </citation>
    <scope>NUCLEOTIDE SEQUENCE [LARGE SCALE GENOMIC DNA]</scope>
    <source>
        <strain evidence="1 2">HME9304</strain>
    </source>
</reference>
<dbReference type="Pfam" id="PF14054">
    <property type="entry name" value="DUF4249"/>
    <property type="match status" value="1"/>
</dbReference>
<dbReference type="AlphaFoldDB" id="A0A2Z4LWQ8"/>
<dbReference type="KEGG" id="spon:HME9304_03178"/>
<sequence>MVLNSRVEYNILTLAVLLLCILGCTEPFTAPTENFEDILVIDALITTEERSQEVNLSRTFLFDAELEAESGAVVRIIGNDNSTYSFTEQEPGKYISDTSFGAASGVLYSLSVVTQQGDSFTGGPVSIEQKAELEEIRAVRSTTEDGEEGIAIVADGFDPTGEAVFYRYDYVETFKIVSVANPQFDLIVVSENPPLLEKVPKTRQENICYRTQFSNSILLATSENLTESRIENFQVRFIPKTAFELRTRYSILVNQYIQSRTAQSFYEDLRDFSNVLTVFAQTQPGFIVGNIVSDNGSSTRVLGLFEVSQVSSKRIFFEYDDFFFDNRPPGFIRDCPVLAGGSRDPILLDLIKRKTHKYRGDGDPTGFVVSPFGCIDCTVYGSNIEPDFWEE</sequence>
<accession>A0A2Z4LWQ8</accession>
<keyword evidence="2" id="KW-1185">Reference proteome</keyword>
<gene>
    <name evidence="1" type="ORF">HME9304_03178</name>
</gene>
<evidence type="ECO:0000313" key="1">
    <source>
        <dbReference type="EMBL" id="AWX46146.1"/>
    </source>
</evidence>
<dbReference type="OrthoDB" id="1062680at2"/>
<evidence type="ECO:0000313" key="2">
    <source>
        <dbReference type="Proteomes" id="UP000248536"/>
    </source>
</evidence>
<protein>
    <recommendedName>
        <fullName evidence="3">DUF4249 domain-containing protein</fullName>
    </recommendedName>
</protein>
<name>A0A2Z4LWQ8_9FLAO</name>
<dbReference type="InterPro" id="IPR025345">
    <property type="entry name" value="DUF4249"/>
</dbReference>
<dbReference type="EMBL" id="CP030104">
    <property type="protein sequence ID" value="AWX46146.1"/>
    <property type="molecule type" value="Genomic_DNA"/>
</dbReference>